<accession>A0ABT5C697</accession>
<evidence type="ECO:0000313" key="2">
    <source>
        <dbReference type="EMBL" id="MDC0681284.1"/>
    </source>
</evidence>
<dbReference type="PROSITE" id="PS51257">
    <property type="entry name" value="PROKAR_LIPOPROTEIN"/>
    <property type="match status" value="1"/>
</dbReference>
<reference evidence="2 3" key="1">
    <citation type="submission" date="2023-01" db="EMBL/GenBank/DDBJ databases">
        <title>Minimal conservation of predation-associated metabolite biosynthetic gene clusters underscores biosynthetic potential of Myxococcota including descriptions for ten novel species: Archangium lansinium sp. nov., Myxococcus landrumus sp. nov., Nannocystis bai.</title>
        <authorList>
            <person name="Ahearne A."/>
            <person name="Stevens C."/>
            <person name="Dowd S."/>
        </authorList>
    </citation>
    <scope>NUCLEOTIDE SEQUENCE [LARGE SCALE GENOMIC DNA]</scope>
    <source>
        <strain evidence="2 3">WIWO2</strain>
    </source>
</reference>
<sequence>MIQTRIAARAAPFRATIPAVRRQCTLLQLLLLAACGGAQLPSPAAVAGTAEAPPPRCVLPGAPTVVHREGNAVLQVWEVPAAPVLFEEVLPSAPGYLAYREAIAAAGGDLERPVADPLQPRDDAERELWRREDENAALMYGDAGRVRPIRCLEAALFAAQDARYSELTQPTEFIASILRREVGGRPQLKIYLGASDSMFPPKAFYGFDEVRRDVAAGWEYWVVLHNHTVRTLNGKPALGVPAPSTSDVPLFRGLVKESGLRAVWVTNGFYTGEATAEDLARYRTRD</sequence>
<feature type="signal peptide" evidence="1">
    <location>
        <begin position="1"/>
        <end position="47"/>
    </location>
</feature>
<feature type="chain" id="PRO_5047412420" description="Secreted protein" evidence="1">
    <location>
        <begin position="48"/>
        <end position="286"/>
    </location>
</feature>
<dbReference type="EMBL" id="JAQNDK010000003">
    <property type="protein sequence ID" value="MDC0681284.1"/>
    <property type="molecule type" value="Genomic_DNA"/>
</dbReference>
<gene>
    <name evidence="2" type="ORF">POL72_26325</name>
</gene>
<evidence type="ECO:0008006" key="4">
    <source>
        <dbReference type="Google" id="ProtNLM"/>
    </source>
</evidence>
<proteinExistence type="predicted"/>
<name>A0ABT5C697_9BACT</name>
<keyword evidence="3" id="KW-1185">Reference proteome</keyword>
<comment type="caution">
    <text evidence="2">The sequence shown here is derived from an EMBL/GenBank/DDBJ whole genome shotgun (WGS) entry which is preliminary data.</text>
</comment>
<evidence type="ECO:0000256" key="1">
    <source>
        <dbReference type="SAM" id="SignalP"/>
    </source>
</evidence>
<dbReference type="Proteomes" id="UP001217485">
    <property type="component" value="Unassembled WGS sequence"/>
</dbReference>
<keyword evidence="1" id="KW-0732">Signal</keyword>
<protein>
    <recommendedName>
        <fullName evidence="4">Secreted protein</fullName>
    </recommendedName>
</protein>
<evidence type="ECO:0000313" key="3">
    <source>
        <dbReference type="Proteomes" id="UP001217485"/>
    </source>
</evidence>
<dbReference type="RefSeq" id="WP_272098325.1">
    <property type="nucleotide sequence ID" value="NZ_JAQNDK010000003.1"/>
</dbReference>
<organism evidence="2 3">
    <name type="scientific">Sorangium atrum</name>
    <dbReference type="NCBI Taxonomy" id="2995308"/>
    <lineage>
        <taxon>Bacteria</taxon>
        <taxon>Pseudomonadati</taxon>
        <taxon>Myxococcota</taxon>
        <taxon>Polyangia</taxon>
        <taxon>Polyangiales</taxon>
        <taxon>Polyangiaceae</taxon>
        <taxon>Sorangium</taxon>
    </lineage>
</organism>